<sequence>MDQSTGEYCCESCKLKFKAFKQFISHKYLKHDVSELQPEINNDDGTSRNASNNFKTCCDIYTGNIPLKEQIKYYERTQSSGDIVNHSSDFSDHTTAHFRHDALTEFSEMPSSSKNVPECNQDPYHRCHSNPNYNANELSFSLNEFCGLERNSQVNANQTSMSSKCNQMEMYRYAMDEQFNRNQTPTSKFSQFQFWGHEMKQQFQVPKPYTSREMNQRFDTNQLSLSPGYRQREFDHEMYQKCELNQPAMYYEYSETEFRTNGMNPQVNTNQQTLTYVHDGISLPEMNSSPQYIRLNKTDLNLGENSIQSRKNSYSNGRSNINFGEPNNEEHFEKSGVISSPTIESELDEHNKSFSSISTLKNSYAYSKETSKQSERCGLLLNNKMNPVQCQRYDESSNTCGVVENELKGNLSPDRNRHSDIGKDSIDCFGFENGFNQKLDLCGEECKCEKVFSKALLGIVKNNFYVISGKVLSHETNLCFRCLKLEIKTRGG</sequence>
<reference evidence="3" key="1">
    <citation type="submission" date="2020-07" db="EMBL/GenBank/DDBJ databases">
        <title>Multicomponent nature underlies the extraordinary mechanical properties of spider dragline silk.</title>
        <authorList>
            <person name="Kono N."/>
            <person name="Nakamura H."/>
            <person name="Mori M."/>
            <person name="Yoshida Y."/>
            <person name="Ohtoshi R."/>
            <person name="Malay A.D."/>
            <person name="Moran D.A.P."/>
            <person name="Tomita M."/>
            <person name="Numata K."/>
            <person name="Arakawa K."/>
        </authorList>
    </citation>
    <scope>NUCLEOTIDE SEQUENCE</scope>
</reference>
<evidence type="ECO:0000256" key="1">
    <source>
        <dbReference type="SAM" id="MobiDB-lite"/>
    </source>
</evidence>
<dbReference type="PROSITE" id="PS00028">
    <property type="entry name" value="ZINC_FINGER_C2H2_1"/>
    <property type="match status" value="1"/>
</dbReference>
<protein>
    <recommendedName>
        <fullName evidence="2">C2H2-type domain-containing protein</fullName>
    </recommendedName>
</protein>
<dbReference type="InterPro" id="IPR013087">
    <property type="entry name" value="Znf_C2H2_type"/>
</dbReference>
<feature type="domain" description="C2H2-type" evidence="2">
    <location>
        <begin position="9"/>
        <end position="31"/>
    </location>
</feature>
<dbReference type="OrthoDB" id="10465497at2759"/>
<organism evidence="3 4">
    <name type="scientific">Trichonephila clavata</name>
    <name type="common">Joro spider</name>
    <name type="synonym">Nephila clavata</name>
    <dbReference type="NCBI Taxonomy" id="2740835"/>
    <lineage>
        <taxon>Eukaryota</taxon>
        <taxon>Metazoa</taxon>
        <taxon>Ecdysozoa</taxon>
        <taxon>Arthropoda</taxon>
        <taxon>Chelicerata</taxon>
        <taxon>Arachnida</taxon>
        <taxon>Araneae</taxon>
        <taxon>Araneomorphae</taxon>
        <taxon>Entelegynae</taxon>
        <taxon>Araneoidea</taxon>
        <taxon>Nephilidae</taxon>
        <taxon>Trichonephila</taxon>
    </lineage>
</organism>
<dbReference type="EMBL" id="BMAO01030319">
    <property type="protein sequence ID" value="GFQ67241.1"/>
    <property type="molecule type" value="Genomic_DNA"/>
</dbReference>
<feature type="region of interest" description="Disordered" evidence="1">
    <location>
        <begin position="307"/>
        <end position="336"/>
    </location>
</feature>
<dbReference type="Proteomes" id="UP000887116">
    <property type="component" value="Unassembled WGS sequence"/>
</dbReference>
<dbReference type="AlphaFoldDB" id="A0A8X6F1S7"/>
<feature type="compositionally biased region" description="Polar residues" evidence="1">
    <location>
        <begin position="307"/>
        <end position="322"/>
    </location>
</feature>
<evidence type="ECO:0000313" key="4">
    <source>
        <dbReference type="Proteomes" id="UP000887116"/>
    </source>
</evidence>
<proteinExistence type="predicted"/>
<keyword evidence="4" id="KW-1185">Reference proteome</keyword>
<evidence type="ECO:0000313" key="3">
    <source>
        <dbReference type="EMBL" id="GFQ67241.1"/>
    </source>
</evidence>
<comment type="caution">
    <text evidence="3">The sequence shown here is derived from an EMBL/GenBank/DDBJ whole genome shotgun (WGS) entry which is preliminary data.</text>
</comment>
<name>A0A8X6F1S7_TRICU</name>
<gene>
    <name evidence="3" type="ORF">TNCT_438661</name>
</gene>
<accession>A0A8X6F1S7</accession>
<evidence type="ECO:0000259" key="2">
    <source>
        <dbReference type="PROSITE" id="PS00028"/>
    </source>
</evidence>